<dbReference type="RefSeq" id="WP_015470303.1">
    <property type="nucleotide sequence ID" value="NC_020813.1"/>
</dbReference>
<reference evidence="2 3" key="1">
    <citation type="journal article" date="2013" name="ISME J.">
        <title>By their genes ye shall know them: genomic signatures of predatory bacteria.</title>
        <authorList>
            <person name="Pasternak Z."/>
            <person name="Pietrokovski S."/>
            <person name="Rotem O."/>
            <person name="Gophna U."/>
            <person name="Lurie-Weinberger M.N."/>
            <person name="Jurkevitch E."/>
        </authorList>
    </citation>
    <scope>NUCLEOTIDE SEQUENCE [LARGE SCALE GENOMIC DNA]</scope>
    <source>
        <strain evidence="2 3">JSS</strain>
    </source>
</reference>
<dbReference type="EMBL" id="CP003537">
    <property type="protein sequence ID" value="AGH95813.1"/>
    <property type="molecule type" value="Genomic_DNA"/>
</dbReference>
<dbReference type="AlphaFoldDB" id="M4V9A7"/>
<evidence type="ECO:0000313" key="3">
    <source>
        <dbReference type="Proteomes" id="UP000012040"/>
    </source>
</evidence>
<dbReference type="HOGENOM" id="CLU_2080142_0_0_7"/>
<feature type="signal peptide" evidence="1">
    <location>
        <begin position="1"/>
        <end position="21"/>
    </location>
</feature>
<evidence type="ECO:0000256" key="1">
    <source>
        <dbReference type="SAM" id="SignalP"/>
    </source>
</evidence>
<name>M4V9A7_9BACT</name>
<dbReference type="KEGG" id="bex:A11Q_1597"/>
<accession>M4V9A7</accession>
<gene>
    <name evidence="2" type="ORF">A11Q_1597</name>
</gene>
<organism evidence="2 3">
    <name type="scientific">Pseudobdellovibrio exovorus JSS</name>
    <dbReference type="NCBI Taxonomy" id="1184267"/>
    <lineage>
        <taxon>Bacteria</taxon>
        <taxon>Pseudomonadati</taxon>
        <taxon>Bdellovibrionota</taxon>
        <taxon>Bdellovibrionia</taxon>
        <taxon>Bdellovibrionales</taxon>
        <taxon>Pseudobdellovibrionaceae</taxon>
        <taxon>Pseudobdellovibrio</taxon>
    </lineage>
</organism>
<feature type="chain" id="PRO_5004059999" description="Lipoprotein" evidence="1">
    <location>
        <begin position="22"/>
        <end position="117"/>
    </location>
</feature>
<evidence type="ECO:0008006" key="4">
    <source>
        <dbReference type="Google" id="ProtNLM"/>
    </source>
</evidence>
<dbReference type="OrthoDB" id="9981513at2"/>
<proteinExistence type="predicted"/>
<dbReference type="Proteomes" id="UP000012040">
    <property type="component" value="Chromosome"/>
</dbReference>
<dbReference type="PROSITE" id="PS51257">
    <property type="entry name" value="PROKAR_LIPOPROTEIN"/>
    <property type="match status" value="1"/>
</dbReference>
<keyword evidence="1" id="KW-0732">Signal</keyword>
<dbReference type="PATRIC" id="fig|1184267.3.peg.1616"/>
<sequence>MSAKINLIFFALLTVFLSACSTVEFVRKDTAPTRQGVVRYYPTDDAEREAKYRADLNKKATEFCGGDFKITREYQALEEGRSSTGISTGFGVGAGAIFVGGSNRGSTMYNYVEFSCL</sequence>
<evidence type="ECO:0000313" key="2">
    <source>
        <dbReference type="EMBL" id="AGH95813.1"/>
    </source>
</evidence>
<keyword evidence="3" id="KW-1185">Reference proteome</keyword>
<protein>
    <recommendedName>
        <fullName evidence="4">Lipoprotein</fullName>
    </recommendedName>
</protein>